<dbReference type="EMBL" id="FXAR01000001">
    <property type="protein sequence ID" value="SMG06739.1"/>
    <property type="molecule type" value="Genomic_DNA"/>
</dbReference>
<proteinExistence type="predicted"/>
<reference evidence="4" key="1">
    <citation type="submission" date="2017-04" db="EMBL/GenBank/DDBJ databases">
        <authorList>
            <person name="Varghese N."/>
            <person name="Submissions S."/>
        </authorList>
    </citation>
    <scope>NUCLEOTIDE SEQUENCE [LARGE SCALE GENOMIC DNA]</scope>
    <source>
        <strain evidence="4">VDS</strain>
    </source>
</reference>
<keyword evidence="1" id="KW-0812">Transmembrane</keyword>
<name>A0A1X7HZ60_9CORY</name>
<evidence type="ECO:0000256" key="1">
    <source>
        <dbReference type="SAM" id="Phobius"/>
    </source>
</evidence>
<gene>
    <name evidence="3" type="ORF">SAMN06295981_0190</name>
</gene>
<keyword evidence="1" id="KW-1133">Transmembrane helix</keyword>
<sequence>MLLASTADAVGVADAIDAGLAEWQNPNLLHTTGNTMTSLALALALGGDDANDVDLLGPLVATGLVDQVPSDSTVHRRHKELADHDDEDDRAGTTAVLAGMKTARQAAWAACGAQNPAAAASADAPLVLDLDATEILSHSDKEKAAPTWKKHYGFHPLAAIIDHGDGLTGEPAAVLLRPGNAGSNTASDHQDVLDQALAAIPNHVDGQEWGKRMLIRTDAAGGSQAFLGHLDHQGLAYSVGLPVTWQIGEIASTLGEDIKQGIIRAGGTVSDTTDAYVADITSRMHSWAGEPLGINLDKYPTDMRIIIRVEHPARGAQLRITDVDGRRVQAFVTNCPGHANRLDALHRARGRCEQRIRDLKDCGLGKLPHEAFGMNQAWIHAAVLAMNLITWCGLIIAADSAAADRRRSRWWVWEPKTLRARMLSIAAIVVRHARRTILRFDNAAAHREVLEHGLSRLRSIA</sequence>
<keyword evidence="1" id="KW-0472">Membrane</keyword>
<organism evidence="3 4">
    <name type="scientific">Corynebacterium pollutisoli</name>
    <dbReference type="NCBI Taxonomy" id="1610489"/>
    <lineage>
        <taxon>Bacteria</taxon>
        <taxon>Bacillati</taxon>
        <taxon>Actinomycetota</taxon>
        <taxon>Actinomycetes</taxon>
        <taxon>Mycobacteriales</taxon>
        <taxon>Corynebacteriaceae</taxon>
        <taxon>Corynebacterium</taxon>
    </lineage>
</organism>
<protein>
    <submittedName>
        <fullName evidence="3">Transposase DDE domain group 1</fullName>
    </submittedName>
</protein>
<dbReference type="OrthoDB" id="3254802at2"/>
<keyword evidence="4" id="KW-1185">Reference proteome</keyword>
<evidence type="ECO:0000313" key="3">
    <source>
        <dbReference type="EMBL" id="SMG06739.1"/>
    </source>
</evidence>
<feature type="domain" description="Transposase DDE" evidence="2">
    <location>
        <begin position="1"/>
        <end position="459"/>
    </location>
</feature>
<dbReference type="Proteomes" id="UP000193309">
    <property type="component" value="Unassembled WGS sequence"/>
</dbReference>
<evidence type="ECO:0000313" key="4">
    <source>
        <dbReference type="Proteomes" id="UP000193309"/>
    </source>
</evidence>
<feature type="transmembrane region" description="Helical" evidence="1">
    <location>
        <begin position="377"/>
        <end position="398"/>
    </location>
</feature>
<dbReference type="NCBIfam" id="NF033539">
    <property type="entry name" value="transpos_IS1380"/>
    <property type="match status" value="1"/>
</dbReference>
<dbReference type="Pfam" id="PF13701">
    <property type="entry name" value="DDE_Tnp_1_4"/>
    <property type="match status" value="1"/>
</dbReference>
<accession>A0A1X7HZ60</accession>
<dbReference type="STRING" id="1610489.SAMN06295981_0190"/>
<evidence type="ECO:0000259" key="2">
    <source>
        <dbReference type="Pfam" id="PF13701"/>
    </source>
</evidence>
<dbReference type="AlphaFoldDB" id="A0A1X7HZ60"/>
<dbReference type="InterPro" id="IPR025668">
    <property type="entry name" value="Tnp_DDE_dom"/>
</dbReference>
<dbReference type="InterPro" id="IPR047960">
    <property type="entry name" value="Transpos_IS1380"/>
</dbReference>